<evidence type="ECO:0000313" key="2">
    <source>
        <dbReference type="Proteomes" id="UP000611723"/>
    </source>
</evidence>
<comment type="caution">
    <text evidence="1">The sequence shown here is derived from an EMBL/GenBank/DDBJ whole genome shotgun (WGS) entry which is preliminary data.</text>
</comment>
<gene>
    <name evidence="1" type="ORF">JKA74_19880</name>
</gene>
<proteinExistence type="predicted"/>
<dbReference type="AlphaFoldDB" id="A0A935CC84"/>
<name>A0A935CC84_9BACT</name>
<dbReference type="EMBL" id="JAEQBW010000016">
    <property type="protein sequence ID" value="MBK6267312.1"/>
    <property type="molecule type" value="Genomic_DNA"/>
</dbReference>
<dbReference type="RefSeq" id="WP_201432998.1">
    <property type="nucleotide sequence ID" value="NZ_JAEQBW010000016.1"/>
</dbReference>
<dbReference type="Proteomes" id="UP000611723">
    <property type="component" value="Unassembled WGS sequence"/>
</dbReference>
<dbReference type="Gene3D" id="3.30.40.220">
    <property type="match status" value="1"/>
</dbReference>
<protein>
    <recommendedName>
        <fullName evidence="3">HNH domain-containing protein</fullName>
    </recommendedName>
</protein>
<evidence type="ECO:0008006" key="3">
    <source>
        <dbReference type="Google" id="ProtNLM"/>
    </source>
</evidence>
<accession>A0A935CC84</accession>
<organism evidence="1 2">
    <name type="scientific">Marivirga aurantiaca</name>
    <dbReference type="NCBI Taxonomy" id="2802615"/>
    <lineage>
        <taxon>Bacteria</taxon>
        <taxon>Pseudomonadati</taxon>
        <taxon>Bacteroidota</taxon>
        <taxon>Cytophagia</taxon>
        <taxon>Cytophagales</taxon>
        <taxon>Marivirgaceae</taxon>
        <taxon>Marivirga</taxon>
    </lineage>
</organism>
<keyword evidence="2" id="KW-1185">Reference proteome</keyword>
<reference evidence="1" key="1">
    <citation type="submission" date="2021-01" db="EMBL/GenBank/DDBJ databases">
        <title>Marivirga aurantiaca sp. nov., isolated from intertidal surface sediments.</title>
        <authorList>
            <person name="Zhang M."/>
        </authorList>
    </citation>
    <scope>NUCLEOTIDE SEQUENCE</scope>
    <source>
        <strain evidence="1">S37H4</strain>
    </source>
</reference>
<evidence type="ECO:0000313" key="1">
    <source>
        <dbReference type="EMBL" id="MBK6267312.1"/>
    </source>
</evidence>
<sequence length="204" mass="24512">MTYLSKSNNSFKSRLRIFLFDKIINGQAVDSFLLEEFLQYDLSGKQSLINKFTAEFYHTKRKQNLSGTDMQIDDIYLSMKEAERDLKQMLPNWRKEYFHKVFRNQLQPDKFKELQEADTCYYCEITLNEILELVHNKKIYKKNERGWRMEIDRKEPNQEYSNENCVPACYWCNNAKTDEFDAEEFKPIGKAIGELLRERLKKLP</sequence>